<accession>A0A822Y0B0</accession>
<keyword evidence="1" id="KW-0812">Transmembrane</keyword>
<gene>
    <name evidence="2" type="ORF">HUJ06_027365</name>
</gene>
<protein>
    <submittedName>
        <fullName evidence="2">Uncharacterized protein</fullName>
    </submittedName>
</protein>
<evidence type="ECO:0000256" key="1">
    <source>
        <dbReference type="SAM" id="Phobius"/>
    </source>
</evidence>
<organism evidence="2 3">
    <name type="scientific">Nelumbo nucifera</name>
    <name type="common">Sacred lotus</name>
    <dbReference type="NCBI Taxonomy" id="4432"/>
    <lineage>
        <taxon>Eukaryota</taxon>
        <taxon>Viridiplantae</taxon>
        <taxon>Streptophyta</taxon>
        <taxon>Embryophyta</taxon>
        <taxon>Tracheophyta</taxon>
        <taxon>Spermatophyta</taxon>
        <taxon>Magnoliopsida</taxon>
        <taxon>Proteales</taxon>
        <taxon>Nelumbonaceae</taxon>
        <taxon>Nelumbo</taxon>
    </lineage>
</organism>
<keyword evidence="3" id="KW-1185">Reference proteome</keyword>
<keyword evidence="1" id="KW-0472">Membrane</keyword>
<feature type="transmembrane region" description="Helical" evidence="1">
    <location>
        <begin position="21"/>
        <end position="39"/>
    </location>
</feature>
<dbReference type="EMBL" id="DUZY01000002">
    <property type="protein sequence ID" value="DAD25897.1"/>
    <property type="molecule type" value="Genomic_DNA"/>
</dbReference>
<proteinExistence type="predicted"/>
<comment type="caution">
    <text evidence="2">The sequence shown here is derived from an EMBL/GenBank/DDBJ whole genome shotgun (WGS) entry which is preliminary data.</text>
</comment>
<evidence type="ECO:0000313" key="2">
    <source>
        <dbReference type="EMBL" id="DAD25897.1"/>
    </source>
</evidence>
<keyword evidence="1" id="KW-1133">Transmembrane helix</keyword>
<name>A0A822Y0B0_NELNU</name>
<dbReference type="AlphaFoldDB" id="A0A822Y0B0"/>
<sequence>MSSCSLHVLNEIIRFFSKMSACLSASFFLFKLYLVFLSLSEEN</sequence>
<evidence type="ECO:0000313" key="3">
    <source>
        <dbReference type="Proteomes" id="UP000607653"/>
    </source>
</evidence>
<dbReference type="Proteomes" id="UP000607653">
    <property type="component" value="Unassembled WGS sequence"/>
</dbReference>
<reference evidence="2 3" key="1">
    <citation type="journal article" date="2020" name="Mol. Biol. Evol.">
        <title>Distinct Expression and Methylation Patterns for Genes with Different Fates following a Single Whole-Genome Duplication in Flowering Plants.</title>
        <authorList>
            <person name="Shi T."/>
            <person name="Rahmani R.S."/>
            <person name="Gugger P.F."/>
            <person name="Wang M."/>
            <person name="Li H."/>
            <person name="Zhang Y."/>
            <person name="Li Z."/>
            <person name="Wang Q."/>
            <person name="Van de Peer Y."/>
            <person name="Marchal K."/>
            <person name="Chen J."/>
        </authorList>
    </citation>
    <scope>NUCLEOTIDE SEQUENCE [LARGE SCALE GENOMIC DNA]</scope>
    <source>
        <tissue evidence="2">Leaf</tissue>
    </source>
</reference>